<evidence type="ECO:0000313" key="5">
    <source>
        <dbReference type="EMBL" id="KAL3794549.1"/>
    </source>
</evidence>
<reference evidence="5 6" key="1">
    <citation type="journal article" date="2020" name="G3 (Bethesda)">
        <title>Improved Reference Genome for Cyclotella cryptica CCMP332, a Model for Cell Wall Morphogenesis, Salinity Adaptation, and Lipid Production in Diatoms (Bacillariophyta).</title>
        <authorList>
            <person name="Roberts W.R."/>
            <person name="Downey K.M."/>
            <person name="Ruck E.C."/>
            <person name="Traller J.C."/>
            <person name="Alverson A.J."/>
        </authorList>
    </citation>
    <scope>NUCLEOTIDE SEQUENCE [LARGE SCALE GENOMIC DNA]</scope>
    <source>
        <strain evidence="5 6">CCMP332</strain>
    </source>
</reference>
<evidence type="ECO:0000256" key="2">
    <source>
        <dbReference type="ARBA" id="ARBA00023180"/>
    </source>
</evidence>
<dbReference type="InterPro" id="IPR029052">
    <property type="entry name" value="Metallo-depent_PP-like"/>
</dbReference>
<dbReference type="InterPro" id="IPR004843">
    <property type="entry name" value="Calcineurin-like_PHP"/>
</dbReference>
<keyword evidence="1" id="KW-0378">Hydrolase</keyword>
<dbReference type="AlphaFoldDB" id="A0ABD3Q3X1"/>
<keyword evidence="3" id="KW-0812">Transmembrane</keyword>
<feature type="transmembrane region" description="Helical" evidence="3">
    <location>
        <begin position="498"/>
        <end position="518"/>
    </location>
</feature>
<feature type="domain" description="Calcineurin-like phosphoesterase" evidence="4">
    <location>
        <begin position="10"/>
        <end position="311"/>
    </location>
</feature>
<dbReference type="CDD" id="cd00842">
    <property type="entry name" value="MPP_ASMase"/>
    <property type="match status" value="1"/>
</dbReference>
<dbReference type="Proteomes" id="UP001516023">
    <property type="component" value="Unassembled WGS sequence"/>
</dbReference>
<dbReference type="PANTHER" id="PTHR10340">
    <property type="entry name" value="SPHINGOMYELIN PHOSPHODIESTERASE"/>
    <property type="match status" value="1"/>
</dbReference>
<comment type="caution">
    <text evidence="5">The sequence shown here is derived from an EMBL/GenBank/DDBJ whole genome shotgun (WGS) entry which is preliminary data.</text>
</comment>
<dbReference type="PANTHER" id="PTHR10340:SF57">
    <property type="entry name" value="METALLOPHOS DOMAIN-CONTAINING PROTEIN"/>
    <property type="match status" value="1"/>
</dbReference>
<dbReference type="EMBL" id="JABMIG020000079">
    <property type="protein sequence ID" value="KAL3794549.1"/>
    <property type="molecule type" value="Genomic_DNA"/>
</dbReference>
<dbReference type="Pfam" id="PF00149">
    <property type="entry name" value="Metallophos"/>
    <property type="match status" value="1"/>
</dbReference>
<keyword evidence="3" id="KW-0472">Membrane</keyword>
<evidence type="ECO:0000313" key="6">
    <source>
        <dbReference type="Proteomes" id="UP001516023"/>
    </source>
</evidence>
<keyword evidence="3" id="KW-1133">Transmembrane helix</keyword>
<dbReference type="Gene3D" id="3.60.21.10">
    <property type="match status" value="1"/>
</dbReference>
<evidence type="ECO:0000256" key="1">
    <source>
        <dbReference type="ARBA" id="ARBA00022801"/>
    </source>
</evidence>
<keyword evidence="6" id="KW-1185">Reference proteome</keyword>
<evidence type="ECO:0000259" key="4">
    <source>
        <dbReference type="Pfam" id="PF00149"/>
    </source>
</evidence>
<dbReference type="InterPro" id="IPR041805">
    <property type="entry name" value="ASMase/PPN1_MPP"/>
</dbReference>
<organism evidence="5 6">
    <name type="scientific">Cyclotella cryptica</name>
    <dbReference type="NCBI Taxonomy" id="29204"/>
    <lineage>
        <taxon>Eukaryota</taxon>
        <taxon>Sar</taxon>
        <taxon>Stramenopiles</taxon>
        <taxon>Ochrophyta</taxon>
        <taxon>Bacillariophyta</taxon>
        <taxon>Coscinodiscophyceae</taxon>
        <taxon>Thalassiosirophycidae</taxon>
        <taxon>Stephanodiscales</taxon>
        <taxon>Stephanodiscaceae</taxon>
        <taxon>Cyclotella</taxon>
    </lineage>
</organism>
<protein>
    <recommendedName>
        <fullName evidence="4">Calcineurin-like phosphoesterase domain-containing protein</fullName>
    </recommendedName>
</protein>
<name>A0ABD3Q3X1_9STRA</name>
<gene>
    <name evidence="5" type="ORF">HJC23_008005</name>
</gene>
<evidence type="ECO:0000256" key="3">
    <source>
        <dbReference type="SAM" id="Phobius"/>
    </source>
</evidence>
<dbReference type="SUPFAM" id="SSF56300">
    <property type="entry name" value="Metallo-dependent phosphatases"/>
    <property type="match status" value="1"/>
</dbReference>
<sequence>MSTTDEESYFLWFSDIHFDPHYSTPRAYNVEGVCNLTSLPAIGKHGCDSPETLVRSTFEAAAVVTAAAPSKPSFIIITGDSIRHGMDGLFINNTAYENNFHAILNTSHYAEAMEAAGHVMSNLSAILNEYFPETQIIVSVGNNDVVPDYYLELKEESTPLGNLSLSVEDAGMLGVLYSALSNEHTSTTKRGRGLLTQADEWTFLRGGYYSRMLHNGNLIVLSLNTVLYASYFGPDPTNEFDPGKQFLWMRKMMEYSRERQCQVIIIGHVPPTLGSYRHNQFWKDEYVQLYYSLIEEYDDVVIAQLFGHLHSDEFRVGGKTVASMNTEAKTQMIPFVNSPLLLGPSVTPIHGNYPAFRLVKYGRVGGGNGQYAKGKFKLLDYESFRSLMDIGENWTKLYTFSEVYSSNYVREDGLSSHTMNSIVESMEDTLEGKESRILKTFRSFVLSGAAGESQHAGSVMECNELCRDEWLCTFRSATSDGYESCLLMRRESREKAESILFVTLAAVFGTVAALWIVIRWTKARRRRNYEKTPSVTRDTGPSIEAIERL</sequence>
<keyword evidence="2" id="KW-0325">Glycoprotein</keyword>
<dbReference type="GO" id="GO:0016787">
    <property type="term" value="F:hydrolase activity"/>
    <property type="evidence" value="ECO:0007669"/>
    <property type="project" value="UniProtKB-KW"/>
</dbReference>
<proteinExistence type="predicted"/>
<accession>A0ABD3Q3X1</accession>